<dbReference type="EC" id="1.18.1.3" evidence="7"/>
<comment type="cofactor">
    <cofactor evidence="1">
        <name>FAD</name>
        <dbReference type="ChEBI" id="CHEBI:57692"/>
    </cofactor>
</comment>
<reference evidence="7 8" key="1">
    <citation type="journal article" date="2014" name="Genome Announc.">
        <title>Draft Genome Sequence of the Haloacid-Degrading Burkholderia caribensis Strain MBA4.</title>
        <authorList>
            <person name="Pan Y."/>
            <person name="Kong K.F."/>
            <person name="Tsang J.S."/>
        </authorList>
    </citation>
    <scope>NUCLEOTIDE SEQUENCE [LARGE SCALE GENOMIC DNA]</scope>
    <source>
        <strain evidence="7 8">MBA4</strain>
    </source>
</reference>
<dbReference type="GO" id="GO:0008860">
    <property type="term" value="F:ferredoxin-NAD+ reductase activity"/>
    <property type="evidence" value="ECO:0007669"/>
    <property type="project" value="UniProtKB-EC"/>
</dbReference>
<dbReference type="InterPro" id="IPR028202">
    <property type="entry name" value="Reductase_C"/>
</dbReference>
<keyword evidence="4 7" id="KW-0560">Oxidoreductase</keyword>
<dbReference type="Gene3D" id="3.30.390.30">
    <property type="match status" value="1"/>
</dbReference>
<evidence type="ECO:0000313" key="8">
    <source>
        <dbReference type="Proteomes" id="UP000019146"/>
    </source>
</evidence>
<protein>
    <submittedName>
        <fullName evidence="7">Ferredoxin reductase</fullName>
        <ecNumber evidence="7">1.18.1.3</ecNumber>
    </submittedName>
</protein>
<dbReference type="Pfam" id="PF14759">
    <property type="entry name" value="Reductase_C"/>
    <property type="match status" value="1"/>
</dbReference>
<dbReference type="InterPro" id="IPR016156">
    <property type="entry name" value="FAD/NAD-linked_Rdtase_dimer_sf"/>
</dbReference>
<keyword evidence="2" id="KW-0285">Flavoprotein</keyword>
<evidence type="ECO:0000259" key="5">
    <source>
        <dbReference type="Pfam" id="PF07992"/>
    </source>
</evidence>
<keyword evidence="3" id="KW-0274">FAD</keyword>
<dbReference type="Pfam" id="PF07992">
    <property type="entry name" value="Pyr_redox_2"/>
    <property type="match status" value="1"/>
</dbReference>
<dbReference type="AlphaFoldDB" id="A0A0P0RI74"/>
<proteinExistence type="predicted"/>
<organism evidence="7 8">
    <name type="scientific">Paraburkholderia caribensis MBA4</name>
    <dbReference type="NCBI Taxonomy" id="1323664"/>
    <lineage>
        <taxon>Bacteria</taxon>
        <taxon>Pseudomonadati</taxon>
        <taxon>Pseudomonadota</taxon>
        <taxon>Betaproteobacteria</taxon>
        <taxon>Burkholderiales</taxon>
        <taxon>Burkholderiaceae</taxon>
        <taxon>Paraburkholderia</taxon>
    </lineage>
</organism>
<sequence length="422" mass="44878">MRRDVRITVIGAGQAAARSISTMRNAGFDGGITLIGEEPHLPYERPPLSKEALFSGADFQAPYVLEESFYVDNKVDLELGKRVEAIDAATGDVALESGEQIKSDRILIATGSRARTASIPGVEPERILSLRNIEDAKRLKPLLSAGTRVVLIGGGFIGLEIAAGAIRQGCEVTVVEARPRLIERAVSPQVSAYLQRLHTAQGVSFKLDSTIVAARQGAAETELLLNDGTSIVADVIIAGIGAVANSELAAAAGIGCSNGIIVNKDCRTSSEIVWAAGDVATRVHPWFKKHMRLESWESAENQAQIAGNSIVASLAGNGASVGQEEPPPWFWSDQYDLNLQILGCVCDSDTSVRRMSDDGEKGMIFHFRGNDLTGAELIGAGKERPLVKKLLQSGWNLPAEKLGDESMSLKELLAAAKAAAVV</sequence>
<evidence type="ECO:0000256" key="2">
    <source>
        <dbReference type="ARBA" id="ARBA00022630"/>
    </source>
</evidence>
<dbReference type="KEGG" id="bcai:K788_0000480"/>
<evidence type="ECO:0000256" key="1">
    <source>
        <dbReference type="ARBA" id="ARBA00001974"/>
    </source>
</evidence>
<dbReference type="GO" id="GO:0016651">
    <property type="term" value="F:oxidoreductase activity, acting on NAD(P)H"/>
    <property type="evidence" value="ECO:0007669"/>
    <property type="project" value="TreeGrafter"/>
</dbReference>
<dbReference type="Gene3D" id="3.50.50.60">
    <property type="entry name" value="FAD/NAD(P)-binding domain"/>
    <property type="match status" value="2"/>
</dbReference>
<feature type="domain" description="FAD/NAD(P)-binding" evidence="5">
    <location>
        <begin position="6"/>
        <end position="303"/>
    </location>
</feature>
<dbReference type="PRINTS" id="PR00411">
    <property type="entry name" value="PNDRDTASEI"/>
</dbReference>
<dbReference type="EMBL" id="CP012747">
    <property type="protein sequence ID" value="ALL68475.1"/>
    <property type="molecule type" value="Genomic_DNA"/>
</dbReference>
<dbReference type="PANTHER" id="PTHR43557">
    <property type="entry name" value="APOPTOSIS-INDUCING FACTOR 1"/>
    <property type="match status" value="1"/>
</dbReference>
<dbReference type="GeneID" id="69972186"/>
<dbReference type="InterPro" id="IPR050446">
    <property type="entry name" value="FAD-oxidoreductase/Apoptosis"/>
</dbReference>
<dbReference type="Proteomes" id="UP000019146">
    <property type="component" value="Chromosome 2"/>
</dbReference>
<evidence type="ECO:0000313" key="7">
    <source>
        <dbReference type="EMBL" id="ALL68475.1"/>
    </source>
</evidence>
<dbReference type="InterPro" id="IPR036188">
    <property type="entry name" value="FAD/NAD-bd_sf"/>
</dbReference>
<name>A0A0P0RI74_9BURK</name>
<feature type="domain" description="Reductase C-terminal" evidence="6">
    <location>
        <begin position="329"/>
        <end position="413"/>
    </location>
</feature>
<dbReference type="InterPro" id="IPR023753">
    <property type="entry name" value="FAD/NAD-binding_dom"/>
</dbReference>
<evidence type="ECO:0000256" key="4">
    <source>
        <dbReference type="ARBA" id="ARBA00023002"/>
    </source>
</evidence>
<dbReference type="PRINTS" id="PR00368">
    <property type="entry name" value="FADPNR"/>
</dbReference>
<dbReference type="PANTHER" id="PTHR43557:SF2">
    <property type="entry name" value="RIESKE DOMAIN-CONTAINING PROTEIN-RELATED"/>
    <property type="match status" value="1"/>
</dbReference>
<dbReference type="GO" id="GO:0005737">
    <property type="term" value="C:cytoplasm"/>
    <property type="evidence" value="ECO:0007669"/>
    <property type="project" value="TreeGrafter"/>
</dbReference>
<dbReference type="SUPFAM" id="SSF55424">
    <property type="entry name" value="FAD/NAD-linked reductases, dimerisation (C-terminal) domain"/>
    <property type="match status" value="1"/>
</dbReference>
<dbReference type="RefSeq" id="WP_035998143.1">
    <property type="nucleotide sequence ID" value="NZ_CP012747.1"/>
</dbReference>
<dbReference type="SUPFAM" id="SSF51905">
    <property type="entry name" value="FAD/NAD(P)-binding domain"/>
    <property type="match status" value="2"/>
</dbReference>
<accession>A0A0P0RI74</accession>
<evidence type="ECO:0000256" key="3">
    <source>
        <dbReference type="ARBA" id="ARBA00022827"/>
    </source>
</evidence>
<evidence type="ECO:0000259" key="6">
    <source>
        <dbReference type="Pfam" id="PF14759"/>
    </source>
</evidence>
<gene>
    <name evidence="7" type="ORF">K788_0000480</name>
</gene>